<dbReference type="InterPro" id="IPR009057">
    <property type="entry name" value="Homeodomain-like_sf"/>
</dbReference>
<evidence type="ECO:0000256" key="4">
    <source>
        <dbReference type="ARBA" id="ARBA00023125"/>
    </source>
</evidence>
<dbReference type="SUPFAM" id="SSF46689">
    <property type="entry name" value="Homeodomain-like"/>
    <property type="match status" value="1"/>
</dbReference>
<accession>A0A3P8V7F0</accession>
<keyword evidence="6" id="KW-0804">Transcription</keyword>
<dbReference type="SMART" id="SM00389">
    <property type="entry name" value="HOX"/>
    <property type="match status" value="1"/>
</dbReference>
<dbReference type="PRINTS" id="PR00024">
    <property type="entry name" value="HOMEOBOX"/>
</dbReference>
<proteinExistence type="predicted"/>
<dbReference type="InterPro" id="IPR017970">
    <property type="entry name" value="Homeobox_CS"/>
</dbReference>
<dbReference type="GO" id="GO:0000978">
    <property type="term" value="F:RNA polymerase II cis-regulatory region sequence-specific DNA binding"/>
    <property type="evidence" value="ECO:0007669"/>
    <property type="project" value="TreeGrafter"/>
</dbReference>
<evidence type="ECO:0000313" key="13">
    <source>
        <dbReference type="Proteomes" id="UP000265120"/>
    </source>
</evidence>
<keyword evidence="2" id="KW-0217">Developmental protein</keyword>
<dbReference type="GeneTree" id="ENSGT00940000165452"/>
<evidence type="ECO:0000256" key="7">
    <source>
        <dbReference type="ARBA" id="ARBA00023242"/>
    </source>
</evidence>
<feature type="compositionally biased region" description="Basic and acidic residues" evidence="10">
    <location>
        <begin position="60"/>
        <end position="93"/>
    </location>
</feature>
<evidence type="ECO:0000256" key="3">
    <source>
        <dbReference type="ARBA" id="ARBA00023015"/>
    </source>
</evidence>
<dbReference type="CDD" id="cd00086">
    <property type="entry name" value="homeodomain"/>
    <property type="match status" value="1"/>
</dbReference>
<comment type="subcellular location">
    <subcellularLocation>
        <location evidence="1 8 9">Nucleus</location>
    </subcellularLocation>
</comment>
<dbReference type="InterPro" id="IPR020479">
    <property type="entry name" value="HD_metazoa"/>
</dbReference>
<organism evidence="12 13">
    <name type="scientific">Cynoglossus semilaevis</name>
    <name type="common">Tongue sole</name>
    <dbReference type="NCBI Taxonomy" id="244447"/>
    <lineage>
        <taxon>Eukaryota</taxon>
        <taxon>Metazoa</taxon>
        <taxon>Chordata</taxon>
        <taxon>Craniata</taxon>
        <taxon>Vertebrata</taxon>
        <taxon>Euteleostomi</taxon>
        <taxon>Actinopterygii</taxon>
        <taxon>Neopterygii</taxon>
        <taxon>Teleostei</taxon>
        <taxon>Neoteleostei</taxon>
        <taxon>Acanthomorphata</taxon>
        <taxon>Carangaria</taxon>
        <taxon>Pleuronectiformes</taxon>
        <taxon>Pleuronectoidei</taxon>
        <taxon>Cynoglossidae</taxon>
        <taxon>Cynoglossinae</taxon>
        <taxon>Cynoglossus</taxon>
    </lineage>
</organism>
<evidence type="ECO:0000256" key="6">
    <source>
        <dbReference type="ARBA" id="ARBA00023163"/>
    </source>
</evidence>
<dbReference type="PANTHER" id="PTHR24340:SF73">
    <property type="entry name" value="HOMEOBOX PROTEIN BAGPIPE-RELATED"/>
    <property type="match status" value="1"/>
</dbReference>
<keyword evidence="5 8" id="KW-0371">Homeobox</keyword>
<name>A0A3P8V7F0_CYNSE</name>
<evidence type="ECO:0000256" key="10">
    <source>
        <dbReference type="SAM" id="MobiDB-lite"/>
    </source>
</evidence>
<evidence type="ECO:0000256" key="9">
    <source>
        <dbReference type="RuleBase" id="RU000682"/>
    </source>
</evidence>
<sequence length="281" mass="31645">REVFISRLNSAHRNRITVINGGGSYILTGRDCPGRTVRDTQICAKESNFCGAQNGGSDPDVCRQDTGEKSIQTERHIQSDDSSGEEVKERGTKQTDGQDCGSVDSHDPQKTVVDFIEDGCHHCRDSSRRPSARGQALTVTKKRSRAAFSHAQVCELERRFSAQRYLSGPERAHLAVALKLTESQVKIWFQNRRYKTKRRQKTAELLSCCTAKKAAVKVVVKDRQTQFYHHYSPMTVPVFHTHPLSPTYTTAVPHGTWCPHGPVQAAHTATTRDFYLPKYFR</sequence>
<evidence type="ECO:0000256" key="1">
    <source>
        <dbReference type="ARBA" id="ARBA00004123"/>
    </source>
</evidence>
<feature type="DNA-binding region" description="Homeobox" evidence="8">
    <location>
        <begin position="141"/>
        <end position="200"/>
    </location>
</feature>
<evidence type="ECO:0000313" key="12">
    <source>
        <dbReference type="Ensembl" id="ENSCSEP00000010029.1"/>
    </source>
</evidence>
<protein>
    <submittedName>
        <fullName evidence="12">NK3 homeobox 3</fullName>
    </submittedName>
</protein>
<evidence type="ECO:0000256" key="8">
    <source>
        <dbReference type="PROSITE-ProRule" id="PRU00108"/>
    </source>
</evidence>
<dbReference type="Ensembl" id="ENSCSET00000010146.1">
    <property type="protein sequence ID" value="ENSCSEP00000010027.1"/>
    <property type="gene ID" value="ENSCSEG00000006437.1"/>
</dbReference>
<dbReference type="Pfam" id="PF00046">
    <property type="entry name" value="Homeodomain"/>
    <property type="match status" value="1"/>
</dbReference>
<feature type="region of interest" description="Disordered" evidence="10">
    <location>
        <begin position="54"/>
        <end position="107"/>
    </location>
</feature>
<dbReference type="Gene3D" id="1.10.10.60">
    <property type="entry name" value="Homeodomain-like"/>
    <property type="match status" value="1"/>
</dbReference>
<dbReference type="AlphaFoldDB" id="A0A3P8V7F0"/>
<evidence type="ECO:0000256" key="5">
    <source>
        <dbReference type="ARBA" id="ARBA00023155"/>
    </source>
</evidence>
<keyword evidence="13" id="KW-1185">Reference proteome</keyword>
<evidence type="ECO:0000259" key="11">
    <source>
        <dbReference type="PROSITE" id="PS50071"/>
    </source>
</evidence>
<dbReference type="GO" id="GO:0005634">
    <property type="term" value="C:nucleus"/>
    <property type="evidence" value="ECO:0007669"/>
    <property type="project" value="UniProtKB-SubCell"/>
</dbReference>
<dbReference type="GO" id="GO:0030154">
    <property type="term" value="P:cell differentiation"/>
    <property type="evidence" value="ECO:0007669"/>
    <property type="project" value="TreeGrafter"/>
</dbReference>
<keyword evidence="4 8" id="KW-0238">DNA-binding</keyword>
<keyword evidence="7 8" id="KW-0539">Nucleus</keyword>
<evidence type="ECO:0000256" key="2">
    <source>
        <dbReference type="ARBA" id="ARBA00022473"/>
    </source>
</evidence>
<dbReference type="Ensembl" id="ENSCSET00000010148.1">
    <property type="protein sequence ID" value="ENSCSEP00000010029.1"/>
    <property type="gene ID" value="ENSCSEG00000006437.1"/>
</dbReference>
<keyword evidence="3" id="KW-0805">Transcription regulation</keyword>
<dbReference type="PROSITE" id="PS00027">
    <property type="entry name" value="HOMEOBOX_1"/>
    <property type="match status" value="1"/>
</dbReference>
<dbReference type="PANTHER" id="PTHR24340">
    <property type="entry name" value="HOMEOBOX PROTEIN NKX"/>
    <property type="match status" value="1"/>
</dbReference>
<dbReference type="InterPro" id="IPR050394">
    <property type="entry name" value="Homeobox_NK-like"/>
</dbReference>
<dbReference type="PROSITE" id="PS50071">
    <property type="entry name" value="HOMEOBOX_2"/>
    <property type="match status" value="1"/>
</dbReference>
<reference evidence="12 13" key="1">
    <citation type="journal article" date="2014" name="Nat. Genet.">
        <title>Whole-genome sequence of a flatfish provides insights into ZW sex chromosome evolution and adaptation to a benthic lifestyle.</title>
        <authorList>
            <person name="Chen S."/>
            <person name="Zhang G."/>
            <person name="Shao C."/>
            <person name="Huang Q."/>
            <person name="Liu G."/>
            <person name="Zhang P."/>
            <person name="Song W."/>
            <person name="An N."/>
            <person name="Chalopin D."/>
            <person name="Volff J.N."/>
            <person name="Hong Y."/>
            <person name="Li Q."/>
            <person name="Sha Z."/>
            <person name="Zhou H."/>
            <person name="Xie M."/>
            <person name="Yu Q."/>
            <person name="Liu Y."/>
            <person name="Xiang H."/>
            <person name="Wang N."/>
            <person name="Wu K."/>
            <person name="Yang C."/>
            <person name="Zhou Q."/>
            <person name="Liao X."/>
            <person name="Yang L."/>
            <person name="Hu Q."/>
            <person name="Zhang J."/>
            <person name="Meng L."/>
            <person name="Jin L."/>
            <person name="Tian Y."/>
            <person name="Lian J."/>
            <person name="Yang J."/>
            <person name="Miao G."/>
            <person name="Liu S."/>
            <person name="Liang Z."/>
            <person name="Yan F."/>
            <person name="Li Y."/>
            <person name="Sun B."/>
            <person name="Zhang H."/>
            <person name="Zhang J."/>
            <person name="Zhu Y."/>
            <person name="Du M."/>
            <person name="Zhao Y."/>
            <person name="Schartl M."/>
            <person name="Tang Q."/>
            <person name="Wang J."/>
        </authorList>
    </citation>
    <scope>NUCLEOTIDE SEQUENCE</scope>
</reference>
<reference evidence="12" key="2">
    <citation type="submission" date="2025-05" db="UniProtKB">
        <authorList>
            <consortium name="Ensembl"/>
        </authorList>
    </citation>
    <scope>IDENTIFICATION</scope>
</reference>
<dbReference type="GO" id="GO:0000981">
    <property type="term" value="F:DNA-binding transcription factor activity, RNA polymerase II-specific"/>
    <property type="evidence" value="ECO:0007669"/>
    <property type="project" value="InterPro"/>
</dbReference>
<dbReference type="Proteomes" id="UP000265120">
    <property type="component" value="Chromosome 12"/>
</dbReference>
<dbReference type="InterPro" id="IPR001356">
    <property type="entry name" value="HD"/>
</dbReference>
<feature type="domain" description="Homeobox" evidence="11">
    <location>
        <begin position="139"/>
        <end position="199"/>
    </location>
</feature>